<dbReference type="Pfam" id="PF00086">
    <property type="entry name" value="Thyroglobulin_1"/>
    <property type="match status" value="1"/>
</dbReference>
<protein>
    <recommendedName>
        <fullName evidence="8">Thyroglobulin type-1 domain-containing protein</fullName>
    </recommendedName>
</protein>
<dbReference type="Gene3D" id="4.10.800.10">
    <property type="entry name" value="Thyroglobulin type-1"/>
    <property type="match status" value="1"/>
</dbReference>
<evidence type="ECO:0000256" key="5">
    <source>
        <dbReference type="ARBA" id="ARBA00023157"/>
    </source>
</evidence>
<dbReference type="PANTHER" id="PTHR12352:SF13">
    <property type="entry name" value="SPARC-RELATED MODULAR CALCIUM-BINDING PROTEIN 1"/>
    <property type="match status" value="1"/>
</dbReference>
<feature type="non-terminal residue" evidence="9">
    <location>
        <position position="1"/>
    </location>
</feature>
<dbReference type="GO" id="GO:0005576">
    <property type="term" value="C:extracellular region"/>
    <property type="evidence" value="ECO:0007669"/>
    <property type="project" value="UniProtKB-SubCell"/>
</dbReference>
<dbReference type="InterPro" id="IPR051950">
    <property type="entry name" value="Dev_reg/Prot_inhib"/>
</dbReference>
<sequence length="50" mass="5492">DEARQNPREAIFIPDCGLQGLYKPVQCHQSTGYCWCVLVDTGRPIPGTSA</sequence>
<name>A0ABD0PAK1_CIRMR</name>
<feature type="non-terminal residue" evidence="9">
    <location>
        <position position="50"/>
    </location>
</feature>
<evidence type="ECO:0000259" key="8">
    <source>
        <dbReference type="PROSITE" id="PS51162"/>
    </source>
</evidence>
<comment type="caution">
    <text evidence="7">Lacks conserved residue(s) required for the propagation of feature annotation.</text>
</comment>
<dbReference type="PROSITE" id="PS00484">
    <property type="entry name" value="THYROGLOBULIN_1_1"/>
    <property type="match status" value="1"/>
</dbReference>
<evidence type="ECO:0000256" key="1">
    <source>
        <dbReference type="ARBA" id="ARBA00004613"/>
    </source>
</evidence>
<dbReference type="AlphaFoldDB" id="A0ABD0PAK1"/>
<organism evidence="9 10">
    <name type="scientific">Cirrhinus mrigala</name>
    <name type="common">Mrigala</name>
    <dbReference type="NCBI Taxonomy" id="683832"/>
    <lineage>
        <taxon>Eukaryota</taxon>
        <taxon>Metazoa</taxon>
        <taxon>Chordata</taxon>
        <taxon>Craniata</taxon>
        <taxon>Vertebrata</taxon>
        <taxon>Euteleostomi</taxon>
        <taxon>Actinopterygii</taxon>
        <taxon>Neopterygii</taxon>
        <taxon>Teleostei</taxon>
        <taxon>Ostariophysi</taxon>
        <taxon>Cypriniformes</taxon>
        <taxon>Cyprinidae</taxon>
        <taxon>Labeoninae</taxon>
        <taxon>Labeonini</taxon>
        <taxon>Cirrhinus</taxon>
    </lineage>
</organism>
<dbReference type="FunFam" id="4.10.800.10:FF:000004">
    <property type="entry name" value="SPARC-related modular calcium-binding protein 1"/>
    <property type="match status" value="1"/>
</dbReference>
<dbReference type="EMBL" id="JAMKFB020000017">
    <property type="protein sequence ID" value="KAL0170915.1"/>
    <property type="molecule type" value="Genomic_DNA"/>
</dbReference>
<evidence type="ECO:0000313" key="9">
    <source>
        <dbReference type="EMBL" id="KAL0170915.1"/>
    </source>
</evidence>
<dbReference type="SUPFAM" id="SSF57610">
    <property type="entry name" value="Thyroglobulin type-1 domain"/>
    <property type="match status" value="1"/>
</dbReference>
<reference evidence="9 10" key="1">
    <citation type="submission" date="2024-05" db="EMBL/GenBank/DDBJ databases">
        <title>Genome sequencing and assembly of Indian major carp, Cirrhinus mrigala (Hamilton, 1822).</title>
        <authorList>
            <person name="Mohindra V."/>
            <person name="Chowdhury L.M."/>
            <person name="Lal K."/>
            <person name="Jena J.K."/>
        </authorList>
    </citation>
    <scope>NUCLEOTIDE SEQUENCE [LARGE SCALE GENOMIC DNA]</scope>
    <source>
        <strain evidence="9">CM1030</strain>
        <tissue evidence="9">Blood</tissue>
    </source>
</reference>
<keyword evidence="3" id="KW-0732">Signal</keyword>
<gene>
    <name evidence="9" type="ORF">M9458_035511</name>
</gene>
<dbReference type="InterPro" id="IPR036857">
    <property type="entry name" value="Thyroglobulin_1_sf"/>
</dbReference>
<keyword evidence="4" id="KW-0677">Repeat</keyword>
<dbReference type="Proteomes" id="UP001529510">
    <property type="component" value="Unassembled WGS sequence"/>
</dbReference>
<evidence type="ECO:0000313" key="10">
    <source>
        <dbReference type="Proteomes" id="UP001529510"/>
    </source>
</evidence>
<comment type="caution">
    <text evidence="9">The sequence shown here is derived from an EMBL/GenBank/DDBJ whole genome shotgun (WGS) entry which is preliminary data.</text>
</comment>
<feature type="domain" description="Thyroglobulin type-1" evidence="8">
    <location>
        <begin position="1"/>
        <end position="50"/>
    </location>
</feature>
<dbReference type="SMART" id="SM00211">
    <property type="entry name" value="TY"/>
    <property type="match status" value="1"/>
</dbReference>
<evidence type="ECO:0000256" key="7">
    <source>
        <dbReference type="PROSITE-ProRule" id="PRU00500"/>
    </source>
</evidence>
<evidence type="ECO:0000256" key="6">
    <source>
        <dbReference type="ARBA" id="ARBA00023180"/>
    </source>
</evidence>
<dbReference type="PROSITE" id="PS51162">
    <property type="entry name" value="THYROGLOBULIN_1_2"/>
    <property type="match status" value="1"/>
</dbReference>
<keyword evidence="5 7" id="KW-1015">Disulfide bond</keyword>
<keyword evidence="2" id="KW-0964">Secreted</keyword>
<keyword evidence="6" id="KW-0325">Glycoprotein</keyword>
<comment type="subcellular location">
    <subcellularLocation>
        <location evidence="1">Secreted</location>
    </subcellularLocation>
</comment>
<accession>A0ABD0PAK1</accession>
<evidence type="ECO:0000256" key="3">
    <source>
        <dbReference type="ARBA" id="ARBA00022729"/>
    </source>
</evidence>
<dbReference type="CDD" id="cd00191">
    <property type="entry name" value="TY"/>
    <property type="match status" value="1"/>
</dbReference>
<evidence type="ECO:0000256" key="4">
    <source>
        <dbReference type="ARBA" id="ARBA00022737"/>
    </source>
</evidence>
<dbReference type="InterPro" id="IPR000716">
    <property type="entry name" value="Thyroglobulin_1"/>
</dbReference>
<dbReference type="PANTHER" id="PTHR12352">
    <property type="entry name" value="SECRETED MODULAR CALCIUM-BINDING PROTEIN"/>
    <property type="match status" value="1"/>
</dbReference>
<feature type="disulfide bond" evidence="7">
    <location>
        <begin position="27"/>
        <end position="34"/>
    </location>
</feature>
<proteinExistence type="predicted"/>
<keyword evidence="10" id="KW-1185">Reference proteome</keyword>
<evidence type="ECO:0000256" key="2">
    <source>
        <dbReference type="ARBA" id="ARBA00022525"/>
    </source>
</evidence>